<evidence type="ECO:0000313" key="2">
    <source>
        <dbReference type="Proteomes" id="UP000218287"/>
    </source>
</evidence>
<name>A0A1Z4GEX6_9CYAN</name>
<evidence type="ECO:0000313" key="1">
    <source>
        <dbReference type="EMBL" id="BAY15906.1"/>
    </source>
</evidence>
<dbReference type="EMBL" id="AP018174">
    <property type="protein sequence ID" value="BAY15906.1"/>
    <property type="molecule type" value="Genomic_DNA"/>
</dbReference>
<reference evidence="1 2" key="1">
    <citation type="submission" date="2017-06" db="EMBL/GenBank/DDBJ databases">
        <title>Genome sequencing of cyanobaciteial culture collection at National Institute for Environmental Studies (NIES).</title>
        <authorList>
            <person name="Hirose Y."/>
            <person name="Shimura Y."/>
            <person name="Fujisawa T."/>
            <person name="Nakamura Y."/>
            <person name="Kawachi M."/>
        </authorList>
    </citation>
    <scope>NUCLEOTIDE SEQUENCE [LARGE SCALE GENOMIC DNA]</scope>
    <source>
        <strain evidence="1 2">NIES-21</strain>
    </source>
</reference>
<gene>
    <name evidence="1" type="ORF">NIES21_17270</name>
</gene>
<protein>
    <submittedName>
        <fullName evidence="1">Uncharacterized protein</fullName>
    </submittedName>
</protein>
<dbReference type="OrthoDB" id="580965at2"/>
<sequence length="440" mass="51935">MTTHSLFTDLEDPNFIKPHLQPLNLQLGQEKVYGFFIEIVNQKPPEEVLREFKRLFFDFLESGSLNTVPIIRKLLLANHEQEFRNTIKRCCYIIVNNWASKREYEYIQELINLLVNYDICYKKGSYTSLHIYKSWLENFVKSDDYQELKLFANRHDHKSKVHWANRYAAYLLVAQSLDANNPKEQQEAAQQLSQQMKDNFKFELAMYIARSQSAASSNSRYVNPSILGDNVLRLIKMIIVKKGAFSYENLAHIFIKQTQGQTFKEFKESIRKYLFFSVKNIGLVKTINRQLTENLSNWKTECDEEILDKNLFLRSCNRLIDCLTTENGREPSPLFTLLLSQGHPLTLVIILLKIILICQNSRSHLEIRIAHLIRYYEKLPQNECKWVINFLEIFNITFAIYAENIEYNLIKVPKNRQNSQGKSKIETYHVFSQLRENIYK</sequence>
<accession>A0A1Z4GEX6</accession>
<organism evidence="1 2">
    <name type="scientific">Anabaenopsis circularis NIES-21</name>
    <dbReference type="NCBI Taxonomy" id="1085406"/>
    <lineage>
        <taxon>Bacteria</taxon>
        <taxon>Bacillati</taxon>
        <taxon>Cyanobacteriota</taxon>
        <taxon>Cyanophyceae</taxon>
        <taxon>Nostocales</taxon>
        <taxon>Nodulariaceae</taxon>
        <taxon>Anabaenopsis</taxon>
    </lineage>
</organism>
<dbReference type="Proteomes" id="UP000218287">
    <property type="component" value="Chromosome"/>
</dbReference>
<dbReference type="AlphaFoldDB" id="A0A1Z4GEX6"/>
<proteinExistence type="predicted"/>
<keyword evidence="2" id="KW-1185">Reference proteome</keyword>